<name>A0A0K1P947_9BACT</name>
<evidence type="ECO:0000256" key="1">
    <source>
        <dbReference type="SAM" id="MobiDB-lite"/>
    </source>
</evidence>
<dbReference type="KEGG" id="vin:AKJ08_0432"/>
<dbReference type="InterPro" id="IPR050553">
    <property type="entry name" value="Thioredoxin_ResA/DsbE_sf"/>
</dbReference>
<feature type="domain" description="Thioredoxin" evidence="3">
    <location>
        <begin position="58"/>
        <end position="201"/>
    </location>
</feature>
<dbReference type="PANTHER" id="PTHR42852">
    <property type="entry name" value="THIOL:DISULFIDE INTERCHANGE PROTEIN DSBE"/>
    <property type="match status" value="1"/>
</dbReference>
<keyword evidence="2" id="KW-0472">Membrane</keyword>
<keyword evidence="2" id="KW-1133">Transmembrane helix</keyword>
<proteinExistence type="predicted"/>
<reference evidence="4 5" key="1">
    <citation type="submission" date="2015-08" db="EMBL/GenBank/DDBJ databases">
        <authorList>
            <person name="Babu N.S."/>
            <person name="Beckwith C.J."/>
            <person name="Beseler K.G."/>
            <person name="Brison A."/>
            <person name="Carone J.V."/>
            <person name="Caskin T.P."/>
            <person name="Diamond M."/>
            <person name="Durham M.E."/>
            <person name="Foxe J.M."/>
            <person name="Go M."/>
            <person name="Henderson B.A."/>
            <person name="Jones I.B."/>
            <person name="McGettigan J.A."/>
            <person name="Micheletti S.J."/>
            <person name="Nasrallah M.E."/>
            <person name="Ortiz D."/>
            <person name="Piller C.R."/>
            <person name="Privatt S.R."/>
            <person name="Schneider S.L."/>
            <person name="Sharp S."/>
            <person name="Smith T.C."/>
            <person name="Stanton J.D."/>
            <person name="Ullery H.E."/>
            <person name="Wilson R.J."/>
            <person name="Serrano M.G."/>
            <person name="Buck G."/>
            <person name="Lee V."/>
            <person name="Wang Y."/>
            <person name="Carvalho R."/>
            <person name="Voegtly L."/>
            <person name="Shi R."/>
            <person name="Duckworth R."/>
            <person name="Johnson A."/>
            <person name="Loviza R."/>
            <person name="Walstead R."/>
            <person name="Shah Z."/>
            <person name="Kiflezghi M."/>
            <person name="Wade K."/>
            <person name="Ball S.L."/>
            <person name="Bradley K.W."/>
            <person name="Asai D.J."/>
            <person name="Bowman C.A."/>
            <person name="Russell D.A."/>
            <person name="Pope W.H."/>
            <person name="Jacobs-Sera D."/>
            <person name="Hendrix R.W."/>
            <person name="Hatfull G.F."/>
        </authorList>
    </citation>
    <scope>NUCLEOTIDE SEQUENCE [LARGE SCALE GENOMIC DNA]</scope>
    <source>
        <strain evidence="4 5">DSM 27710</strain>
    </source>
</reference>
<gene>
    <name evidence="4" type="ORF">AKJ08_0432</name>
</gene>
<dbReference type="AlphaFoldDB" id="A0A0K1P947"/>
<dbReference type="Proteomes" id="UP000055590">
    <property type="component" value="Chromosome"/>
</dbReference>
<dbReference type="InterPro" id="IPR013766">
    <property type="entry name" value="Thioredoxin_domain"/>
</dbReference>
<dbReference type="PANTHER" id="PTHR42852:SF17">
    <property type="entry name" value="THIOREDOXIN-LIKE PROTEIN HI_1115"/>
    <property type="match status" value="1"/>
</dbReference>
<keyword evidence="2" id="KW-0812">Transmembrane</keyword>
<dbReference type="GO" id="GO:0016491">
    <property type="term" value="F:oxidoreductase activity"/>
    <property type="evidence" value="ECO:0007669"/>
    <property type="project" value="InterPro"/>
</dbReference>
<evidence type="ECO:0000259" key="3">
    <source>
        <dbReference type="PROSITE" id="PS51352"/>
    </source>
</evidence>
<dbReference type="STRING" id="1391653.AKJ08_0432"/>
<evidence type="ECO:0000313" key="5">
    <source>
        <dbReference type="Proteomes" id="UP000055590"/>
    </source>
</evidence>
<organism evidence="4 5">
    <name type="scientific">Vulgatibacter incomptus</name>
    <dbReference type="NCBI Taxonomy" id="1391653"/>
    <lineage>
        <taxon>Bacteria</taxon>
        <taxon>Pseudomonadati</taxon>
        <taxon>Myxococcota</taxon>
        <taxon>Myxococcia</taxon>
        <taxon>Myxococcales</taxon>
        <taxon>Cystobacterineae</taxon>
        <taxon>Vulgatibacteraceae</taxon>
        <taxon>Vulgatibacter</taxon>
    </lineage>
</organism>
<dbReference type="Pfam" id="PF08534">
    <property type="entry name" value="Redoxin"/>
    <property type="match status" value="1"/>
</dbReference>
<dbReference type="PROSITE" id="PS51352">
    <property type="entry name" value="THIOREDOXIN_2"/>
    <property type="match status" value="1"/>
</dbReference>
<protein>
    <submittedName>
        <fullName evidence="4">Thioredoxin family protein</fullName>
    </submittedName>
</protein>
<feature type="region of interest" description="Disordered" evidence="1">
    <location>
        <begin position="1"/>
        <end position="26"/>
    </location>
</feature>
<accession>A0A0K1P947</accession>
<dbReference type="EMBL" id="CP012332">
    <property type="protein sequence ID" value="AKU90045.1"/>
    <property type="molecule type" value="Genomic_DNA"/>
</dbReference>
<sequence length="204" mass="22078">MIDRPSRPNDAMEAPETLPESPHRQKPNWRSRALLLAFVAVAAVLLVRIATRGVDGLPSIGGEPRELRLSMLDGSTLALEEARGKVVALDFWATWCPPCVESMPILDKVGRELEAKGVVTVAVNRDDLEPERRAALVRRFLDRHDLAGLKVALDDGVAAGAFSVRALPTLVVLGRDGRVAAAHLGSMPEDELRDLLTRVADQGG</sequence>
<dbReference type="Gene3D" id="3.40.30.10">
    <property type="entry name" value="Glutaredoxin"/>
    <property type="match status" value="1"/>
</dbReference>
<feature type="transmembrane region" description="Helical" evidence="2">
    <location>
        <begin position="33"/>
        <end position="50"/>
    </location>
</feature>
<dbReference type="InterPro" id="IPR013740">
    <property type="entry name" value="Redoxin"/>
</dbReference>
<dbReference type="InterPro" id="IPR036249">
    <property type="entry name" value="Thioredoxin-like_sf"/>
</dbReference>
<evidence type="ECO:0000313" key="4">
    <source>
        <dbReference type="EMBL" id="AKU90045.1"/>
    </source>
</evidence>
<dbReference type="SUPFAM" id="SSF52833">
    <property type="entry name" value="Thioredoxin-like"/>
    <property type="match status" value="1"/>
</dbReference>
<keyword evidence="5" id="KW-1185">Reference proteome</keyword>
<evidence type="ECO:0000256" key="2">
    <source>
        <dbReference type="SAM" id="Phobius"/>
    </source>
</evidence>
<dbReference type="CDD" id="cd02966">
    <property type="entry name" value="TlpA_like_family"/>
    <property type="match status" value="1"/>
</dbReference>